<organism evidence="3 4">
    <name type="scientific">Paractinoplanes brasiliensis</name>
    <dbReference type="NCBI Taxonomy" id="52695"/>
    <lineage>
        <taxon>Bacteria</taxon>
        <taxon>Bacillati</taxon>
        <taxon>Actinomycetota</taxon>
        <taxon>Actinomycetes</taxon>
        <taxon>Micromonosporales</taxon>
        <taxon>Micromonosporaceae</taxon>
        <taxon>Paractinoplanes</taxon>
    </lineage>
</organism>
<comment type="caution">
    <text evidence="3">The sequence shown here is derived from an EMBL/GenBank/DDBJ whole genome shotgun (WGS) entry which is preliminary data.</text>
</comment>
<protein>
    <submittedName>
        <fullName evidence="3">BON domain-containing protein</fullName>
    </submittedName>
</protein>
<dbReference type="Gene3D" id="3.30.1340.30">
    <property type="match status" value="1"/>
</dbReference>
<sequence length="150" mass="16020">MSPSDADLGRLIAETLAADERFRRQPVAVQVQNGVAILTGRVDSPEVYDTLLAQVRELPGVRDVCDGLLIADGETLLREARQFGAVAADLATLPSPPRRGSPAAVAARVVMVLVTAVIVLIEVAGWLAALFGVGLLAWAADILLCRRRRR</sequence>
<evidence type="ECO:0000313" key="3">
    <source>
        <dbReference type="EMBL" id="TDO32665.1"/>
    </source>
</evidence>
<accession>A0A4R6JDQ5</accession>
<dbReference type="OrthoDB" id="3403070at2"/>
<reference evidence="3 4" key="1">
    <citation type="submission" date="2019-03" db="EMBL/GenBank/DDBJ databases">
        <title>Sequencing the genomes of 1000 actinobacteria strains.</title>
        <authorList>
            <person name="Klenk H.-P."/>
        </authorList>
    </citation>
    <scope>NUCLEOTIDE SEQUENCE [LARGE SCALE GENOMIC DNA]</scope>
    <source>
        <strain evidence="3 4">DSM 43805</strain>
    </source>
</reference>
<name>A0A4R6JDQ5_9ACTN</name>
<feature type="domain" description="BON" evidence="2">
    <location>
        <begin position="4"/>
        <end position="72"/>
    </location>
</feature>
<evidence type="ECO:0000256" key="1">
    <source>
        <dbReference type="SAM" id="Phobius"/>
    </source>
</evidence>
<gene>
    <name evidence="3" type="ORF">C8E87_8135</name>
</gene>
<dbReference type="EMBL" id="SNWR01000002">
    <property type="protein sequence ID" value="TDO32665.1"/>
    <property type="molecule type" value="Genomic_DNA"/>
</dbReference>
<dbReference type="RefSeq" id="WP_133878604.1">
    <property type="nucleotide sequence ID" value="NZ_BOMD01000107.1"/>
</dbReference>
<keyword evidence="1" id="KW-0472">Membrane</keyword>
<keyword evidence="4" id="KW-1185">Reference proteome</keyword>
<dbReference type="PROSITE" id="PS50914">
    <property type="entry name" value="BON"/>
    <property type="match status" value="1"/>
</dbReference>
<feature type="transmembrane region" description="Helical" evidence="1">
    <location>
        <begin position="127"/>
        <end position="145"/>
    </location>
</feature>
<dbReference type="InterPro" id="IPR007055">
    <property type="entry name" value="BON_dom"/>
</dbReference>
<dbReference type="Proteomes" id="UP000294901">
    <property type="component" value="Unassembled WGS sequence"/>
</dbReference>
<proteinExistence type="predicted"/>
<keyword evidence="1" id="KW-0812">Transmembrane</keyword>
<evidence type="ECO:0000313" key="4">
    <source>
        <dbReference type="Proteomes" id="UP000294901"/>
    </source>
</evidence>
<dbReference type="Pfam" id="PF04972">
    <property type="entry name" value="BON"/>
    <property type="match status" value="1"/>
</dbReference>
<keyword evidence="1" id="KW-1133">Transmembrane helix</keyword>
<evidence type="ECO:0000259" key="2">
    <source>
        <dbReference type="PROSITE" id="PS50914"/>
    </source>
</evidence>
<dbReference type="AlphaFoldDB" id="A0A4R6JDQ5"/>